<evidence type="ECO:0000259" key="1">
    <source>
        <dbReference type="Pfam" id="PF19878"/>
    </source>
</evidence>
<sequence length="710" mass="76853">MLSNRPDIVSGGDALVQVIAPADVEASALRVSVDGRDVTSDFATRSDGRFYGLVTGLKVGANSVRADVAGKDAAVLTVTNFPIGGPVISGAQVKPWTCATKVAAPTATNPDLGEPLDEQCNIAAPVYRYQYRTLGGAFAVYNPDTPPAAGAIATITTDAGTTVPYIVRIERGVVNRGKYDLAYLAHPDDPKKEWRPWEASPSWNHKLFWKFGSGCEYGRAQVNPGSVLDDNALRRGFMVGSSELTQYGSHCNDVTSAETVIMLKEYITEKYGEIRYTMSDGGSGGAHQQNLHSANYPGLLQGIMPTQTFQDTWSVGREFADCGLLKRFYDVQDASAPGSYGQSDRTAISGHRYNQVCEGPANTNMASRTPFYMDPEIGAQGCGGQPGTWSLTNLGGIRCTLQDFNIAIFGPRDATGYARSPHDNTGVQYGLVGLNTGKVSAEKFVTLNEQVGGYDINGKWQPSRMVADPGAVEITHRSGRVAHARNLGNVAILDRRDFNIIEEHYDFRTWVIRNRLLKEFGDYGNQVIWRYKSNPPNLADRAFETMNQWLANVEADKSNKPLRAKILAAKPAAAVDSCWRADQGVWSTDATYCNVGADPSATSAVTGVGLDTLNTPTLDEWPVYRDTRVAAGEGLTSDIMKCQLKPMVRSDYLVSFTPLQWSRLQAVFPGGVCDYAKPGVAQEAPEPWQTFNGGPGGKPLGQVPVSARAL</sequence>
<proteinExistence type="predicted"/>
<comment type="caution">
    <text evidence="2">The sequence shown here is derived from an EMBL/GenBank/DDBJ whole genome shotgun (WGS) entry which is preliminary data.</text>
</comment>
<name>A0A502DY26_9BURK</name>
<accession>A0A502DY26</accession>
<evidence type="ECO:0000313" key="2">
    <source>
        <dbReference type="EMBL" id="TPG30395.1"/>
    </source>
</evidence>
<organism evidence="2 3">
    <name type="scientific">Variovorax guangxiensis</name>
    <dbReference type="NCBI Taxonomy" id="1775474"/>
    <lineage>
        <taxon>Bacteria</taxon>
        <taxon>Pseudomonadati</taxon>
        <taxon>Pseudomonadota</taxon>
        <taxon>Betaproteobacteria</taxon>
        <taxon>Burkholderiales</taxon>
        <taxon>Comamonadaceae</taxon>
        <taxon>Variovorax</taxon>
    </lineage>
</organism>
<protein>
    <recommendedName>
        <fullName evidence="1">DUF6351 domain-containing protein</fullName>
    </recommendedName>
</protein>
<dbReference type="EMBL" id="RCZI01000001">
    <property type="protein sequence ID" value="TPG30395.1"/>
    <property type="molecule type" value="Genomic_DNA"/>
</dbReference>
<gene>
    <name evidence="2" type="ORF">EAH82_02590</name>
</gene>
<evidence type="ECO:0000313" key="3">
    <source>
        <dbReference type="Proteomes" id="UP000319212"/>
    </source>
</evidence>
<feature type="domain" description="DUF6351" evidence="1">
    <location>
        <begin position="1"/>
        <end position="683"/>
    </location>
</feature>
<dbReference type="Pfam" id="PF19878">
    <property type="entry name" value="DUF6351"/>
    <property type="match status" value="1"/>
</dbReference>
<dbReference type="Proteomes" id="UP000319212">
    <property type="component" value="Unassembled WGS sequence"/>
</dbReference>
<dbReference type="InterPro" id="IPR045556">
    <property type="entry name" value="DUF6351"/>
</dbReference>
<dbReference type="AlphaFoldDB" id="A0A502DY26"/>
<reference evidence="2 3" key="1">
    <citation type="journal article" date="2019" name="Environ. Microbiol.">
        <title>Species interactions and distinct microbial communities in high Arctic permafrost affected cryosols are associated with the CH4 and CO2 gas fluxes.</title>
        <authorList>
            <person name="Altshuler I."/>
            <person name="Hamel J."/>
            <person name="Turney S."/>
            <person name="Magnuson E."/>
            <person name="Levesque R."/>
            <person name="Greer C."/>
            <person name="Whyte L.G."/>
        </authorList>
    </citation>
    <scope>NUCLEOTIDE SEQUENCE [LARGE SCALE GENOMIC DNA]</scope>
    <source>
        <strain evidence="2 3">S06.C</strain>
    </source>
</reference>